<dbReference type="EMBL" id="JAYKXP010000350">
    <property type="protein sequence ID" value="KAK7014752.1"/>
    <property type="molecule type" value="Genomic_DNA"/>
</dbReference>
<organism evidence="2 3">
    <name type="scientific">Paramarasmius palmivorus</name>
    <dbReference type="NCBI Taxonomy" id="297713"/>
    <lineage>
        <taxon>Eukaryota</taxon>
        <taxon>Fungi</taxon>
        <taxon>Dikarya</taxon>
        <taxon>Basidiomycota</taxon>
        <taxon>Agaricomycotina</taxon>
        <taxon>Agaricomycetes</taxon>
        <taxon>Agaricomycetidae</taxon>
        <taxon>Agaricales</taxon>
        <taxon>Marasmiineae</taxon>
        <taxon>Marasmiaceae</taxon>
        <taxon>Paramarasmius</taxon>
    </lineage>
</organism>
<keyword evidence="3" id="KW-1185">Reference proteome</keyword>
<accession>A0AAW0ANQ0</accession>
<evidence type="ECO:0000313" key="2">
    <source>
        <dbReference type="EMBL" id="KAK7014752.1"/>
    </source>
</evidence>
<name>A0AAW0ANQ0_9AGAR</name>
<sequence>MPWAKVRKSKAQRRQENRTKSARHYARHREQISARRKATRDLIATEARSEGAQATLSRKRNERGVSGEAKWNSSANQIGKRYEALQRYTKGPPSVFLDSLCNSYIASLRSTPNLAAPNSLLSAAEATVSDLLSSCYQVENEILQEGVNSEYHQAHGLTKQVKCFLDCILNMEMLDMDPDEDLAKAYHEQRLQFQKKQVQAWLDGTQTIPE</sequence>
<evidence type="ECO:0000256" key="1">
    <source>
        <dbReference type="SAM" id="MobiDB-lite"/>
    </source>
</evidence>
<proteinExistence type="predicted"/>
<comment type="caution">
    <text evidence="2">The sequence shown here is derived from an EMBL/GenBank/DDBJ whole genome shotgun (WGS) entry which is preliminary data.</text>
</comment>
<evidence type="ECO:0000313" key="3">
    <source>
        <dbReference type="Proteomes" id="UP001383192"/>
    </source>
</evidence>
<feature type="compositionally biased region" description="Basic residues" evidence="1">
    <location>
        <begin position="1"/>
        <end position="12"/>
    </location>
</feature>
<gene>
    <name evidence="2" type="ORF">VNI00_019287</name>
</gene>
<protein>
    <submittedName>
        <fullName evidence="2">Uncharacterized protein</fullName>
    </submittedName>
</protein>
<dbReference type="AlphaFoldDB" id="A0AAW0ANQ0"/>
<reference evidence="2 3" key="1">
    <citation type="submission" date="2024-01" db="EMBL/GenBank/DDBJ databases">
        <title>A draft genome for a cacao thread blight-causing isolate of Paramarasmius palmivorus.</title>
        <authorList>
            <person name="Baruah I.K."/>
            <person name="Bukari Y."/>
            <person name="Amoako-Attah I."/>
            <person name="Meinhardt L.W."/>
            <person name="Bailey B.A."/>
            <person name="Cohen S.P."/>
        </authorList>
    </citation>
    <scope>NUCLEOTIDE SEQUENCE [LARGE SCALE GENOMIC DNA]</scope>
    <source>
        <strain evidence="2 3">GH-12</strain>
    </source>
</reference>
<dbReference type="Proteomes" id="UP001383192">
    <property type="component" value="Unassembled WGS sequence"/>
</dbReference>
<feature type="region of interest" description="Disordered" evidence="1">
    <location>
        <begin position="1"/>
        <end position="39"/>
    </location>
</feature>